<dbReference type="Gene3D" id="3.30.70.330">
    <property type="match status" value="1"/>
</dbReference>
<feature type="region of interest" description="Disordered" evidence="9">
    <location>
        <begin position="1"/>
        <end position="42"/>
    </location>
</feature>
<reference evidence="11" key="1">
    <citation type="submission" date="2015-07" db="EMBL/GenBank/DDBJ databases">
        <title>MeaNS - Measles Nucleotide Surveillance Program.</title>
        <authorList>
            <person name="Tran T."/>
            <person name="Druce J."/>
        </authorList>
    </citation>
    <scope>NUCLEOTIDE SEQUENCE</scope>
    <source>
        <strain evidence="11">UCB-OBI-ISO-001</strain>
        <tissue evidence="11">Gonad</tissue>
    </source>
</reference>
<dbReference type="FunFam" id="2.130.10.10:FF:001060">
    <property type="entry name" value="Eukaryotic translation initiation factor 3 subunit B"/>
    <property type="match status" value="1"/>
</dbReference>
<evidence type="ECO:0000256" key="3">
    <source>
        <dbReference type="ARBA" id="ARBA00022574"/>
    </source>
</evidence>
<evidence type="ECO:0000259" key="10">
    <source>
        <dbReference type="PROSITE" id="PS50102"/>
    </source>
</evidence>
<dbReference type="InterPro" id="IPR013979">
    <property type="entry name" value="TIF_beta_prop-like"/>
</dbReference>
<sequence length="705" mass="82513">MMAADNDGSELKKNKKKAEKTLQNGIEDDAEEEPNFSDPEGFVDDITEEELIGDLLKEKPTEYDGFDSVVVVDNVPIVGPERFEKLQNVIRKFFQRFGKIRTEHYPMENGENKGYVFLEYTCPEHALEAVKLANNHKMDKQHMLQVNLFSDFLKYENMPKEWEPPQPKPYKDMGNLRSWLLNNESFDQYSVIYDAGDKTAIFFNGSGGQPNLAEERSRWTETYVRWSPQGTYLATFHSKGIALWGGEKFEQIMKFSHPDVQLIDFSPCERYLVSFSPLQETKDDPQAIIIWDIRTGHKKRSFHCENQSTWPVFKWNKTGEYFARLGTDALSVYETPSFGLLEKKSLKLPGIKDFTWSPTDNIIAYWMPEQQNVPARVVLISIPNRTELCKKNLFNVADCKMHWQKLGDYLCVKVDRYTKAKKVEEKDQYKYRGISYNFELFRIREKQVPVDKIEIKESIIAFAWEPNGSKFAYIHGEVPRISVTFCNIRPGGKVEVLKTLEKRQANHLFWSPAGQFIVLAGLRSLNGILEFIDTNDMTVMALTEHFMSTDVEWDPTGRYVVSGVSWWGHKVDNAYWIWTFQGRLLQKQSLDRFCQLQWRPRPPSLLTKDQLKDIKKNMKKYSTQFEIKDKMSQTKASKEMIEKRRKMLADFRQYRADKEQEYAQYRERRITLRDGHDTDSQANNPDNYIDETIEFLLSVEEIVLE</sequence>
<dbReference type="Gene3D" id="2.130.10.10">
    <property type="entry name" value="YVTN repeat-like/Quinoprotein amine dehydrogenase"/>
    <property type="match status" value="1"/>
</dbReference>
<dbReference type="SUPFAM" id="SSF54928">
    <property type="entry name" value="RNA-binding domain, RBD"/>
    <property type="match status" value="1"/>
</dbReference>
<evidence type="ECO:0000256" key="6">
    <source>
        <dbReference type="ARBA" id="ARBA00022917"/>
    </source>
</evidence>
<dbReference type="GO" id="GO:0003743">
    <property type="term" value="F:translation initiation factor activity"/>
    <property type="evidence" value="ECO:0007669"/>
    <property type="project" value="UniProtKB-UniRule"/>
</dbReference>
<organism evidence="11">
    <name type="scientific">Octopus bimaculoides</name>
    <name type="common">California two-spotted octopus</name>
    <dbReference type="NCBI Taxonomy" id="37653"/>
    <lineage>
        <taxon>Eukaryota</taxon>
        <taxon>Metazoa</taxon>
        <taxon>Spiralia</taxon>
        <taxon>Lophotrochozoa</taxon>
        <taxon>Mollusca</taxon>
        <taxon>Cephalopoda</taxon>
        <taxon>Coleoidea</taxon>
        <taxon>Octopodiformes</taxon>
        <taxon>Octopoda</taxon>
        <taxon>Incirrata</taxon>
        <taxon>Octopodidae</taxon>
        <taxon>Octopus</taxon>
    </lineage>
</organism>
<dbReference type="InterPro" id="IPR011042">
    <property type="entry name" value="6-blade_b-propeller_TolB-like"/>
</dbReference>
<dbReference type="KEGG" id="obi:106876072"/>
<protein>
    <recommendedName>
        <fullName evidence="7 8">Eukaryotic translation initiation factor 3 subunit B</fullName>
        <shortName evidence="7 8">eIF3b</shortName>
    </recommendedName>
    <alternativeName>
        <fullName evidence="7">Eukaryotic translation initiation factor 3 subunit 9</fullName>
    </alternativeName>
</protein>
<accession>A0A0L8GLA5</accession>
<keyword evidence="5 7" id="KW-0694">RNA-binding</keyword>
<dbReference type="SMART" id="SM00360">
    <property type="entry name" value="RRM"/>
    <property type="match status" value="1"/>
</dbReference>
<dbReference type="PROSITE" id="PS50102">
    <property type="entry name" value="RRM"/>
    <property type="match status" value="1"/>
</dbReference>
<dbReference type="OMA" id="LWGGPQF"/>
<keyword evidence="3" id="KW-0853">WD repeat</keyword>
<dbReference type="GO" id="GO:0001732">
    <property type="term" value="P:formation of cytoplasmic translation initiation complex"/>
    <property type="evidence" value="ECO:0007669"/>
    <property type="project" value="UniProtKB-UniRule"/>
</dbReference>
<dbReference type="InterPro" id="IPR012677">
    <property type="entry name" value="Nucleotide-bd_a/b_plait_sf"/>
</dbReference>
<evidence type="ECO:0000256" key="2">
    <source>
        <dbReference type="ARBA" id="ARBA00022540"/>
    </source>
</evidence>
<name>A0A0L8GLA5_OCTBM</name>
<dbReference type="OrthoDB" id="10250414at2759"/>
<dbReference type="Gene3D" id="2.120.10.30">
    <property type="entry name" value="TolB, C-terminal domain"/>
    <property type="match status" value="1"/>
</dbReference>
<keyword evidence="2 7" id="KW-0396">Initiation factor</keyword>
<comment type="function">
    <text evidence="7">RNA-binding component of the eukaryotic translation initiation factor 3 (eIF-3) complex, which is involved in protein synthesis of a specialized repertoire of mRNAs and, together with other initiation factors, stimulates binding of mRNA and methionyl-tRNAi to the 40S ribosome. The eIF-3 complex specifically targets and initiates translation of a subset of mRNAs involved in cell proliferation.</text>
</comment>
<dbReference type="Pfam" id="PF08662">
    <property type="entry name" value="eIF2A"/>
    <property type="match status" value="1"/>
</dbReference>
<evidence type="ECO:0000256" key="4">
    <source>
        <dbReference type="ARBA" id="ARBA00022737"/>
    </source>
</evidence>
<dbReference type="FunFam" id="3.30.70.330:FF:000235">
    <property type="entry name" value="Eukaryotic translation initiation factor 3 subunit B"/>
    <property type="match status" value="1"/>
</dbReference>
<dbReference type="PANTHER" id="PTHR14068:SF0">
    <property type="entry name" value="EUKARYOTIC TRANSLATION INITIATION FACTOR 3 SUBUNIT B"/>
    <property type="match status" value="1"/>
</dbReference>
<keyword evidence="6 7" id="KW-0648">Protein biosynthesis</keyword>
<evidence type="ECO:0000256" key="5">
    <source>
        <dbReference type="ARBA" id="ARBA00022884"/>
    </source>
</evidence>
<dbReference type="PIRSF" id="PIRSF036424">
    <property type="entry name" value="eIF3b"/>
    <property type="match status" value="1"/>
</dbReference>
<dbReference type="InterPro" id="IPR015943">
    <property type="entry name" value="WD40/YVTN_repeat-like_dom_sf"/>
</dbReference>
<comment type="function">
    <text evidence="8">Component of the eukaryotic translation initiation factor 3 (eIF-3) complex, which is involved in protein synthesis and, together with other initiation factors, stimulates binding of mRNA and methionyl-tRNAi to the 40S ribosome.</text>
</comment>
<dbReference type="STRING" id="37653.A0A0L8GLA5"/>
<evidence type="ECO:0000256" key="7">
    <source>
        <dbReference type="HAMAP-Rule" id="MF_03001"/>
    </source>
</evidence>
<comment type="subunit">
    <text evidence="7 8">Component of the eukaryotic translation initiation factor 3 (eIF-3) complex.</text>
</comment>
<feature type="domain" description="RRM" evidence="10">
    <location>
        <begin position="68"/>
        <end position="151"/>
    </location>
</feature>
<keyword evidence="4" id="KW-0677">Repeat</keyword>
<comment type="similarity">
    <text evidence="7 8">Belongs to the eIF-3 subunit B family.</text>
</comment>
<comment type="subcellular location">
    <subcellularLocation>
        <location evidence="7 8">Cytoplasm</location>
    </subcellularLocation>
</comment>
<keyword evidence="1 7" id="KW-0963">Cytoplasm</keyword>
<dbReference type="GO" id="GO:0031369">
    <property type="term" value="F:translation initiation factor binding"/>
    <property type="evidence" value="ECO:0007669"/>
    <property type="project" value="InterPro"/>
</dbReference>
<dbReference type="GO" id="GO:0005852">
    <property type="term" value="C:eukaryotic translation initiation factor 3 complex"/>
    <property type="evidence" value="ECO:0007669"/>
    <property type="project" value="UniProtKB-UniRule"/>
</dbReference>
<feature type="compositionally biased region" description="Acidic residues" evidence="9">
    <location>
        <begin position="26"/>
        <end position="42"/>
    </location>
</feature>
<dbReference type="Pfam" id="PF00076">
    <property type="entry name" value="RRM_1"/>
    <property type="match status" value="1"/>
</dbReference>
<evidence type="ECO:0000256" key="1">
    <source>
        <dbReference type="ARBA" id="ARBA00022490"/>
    </source>
</evidence>
<dbReference type="InterPro" id="IPR000504">
    <property type="entry name" value="RRM_dom"/>
</dbReference>
<dbReference type="GO" id="GO:0016282">
    <property type="term" value="C:eukaryotic 43S preinitiation complex"/>
    <property type="evidence" value="ECO:0007669"/>
    <property type="project" value="UniProtKB-UniRule"/>
</dbReference>
<dbReference type="InterPro" id="IPR011400">
    <property type="entry name" value="EIF3B"/>
</dbReference>
<proteinExistence type="inferred from homology"/>
<evidence type="ECO:0000256" key="9">
    <source>
        <dbReference type="SAM" id="MobiDB-lite"/>
    </source>
</evidence>
<dbReference type="EMBL" id="KQ421308">
    <property type="protein sequence ID" value="KOF77791.1"/>
    <property type="molecule type" value="Genomic_DNA"/>
</dbReference>
<dbReference type="GO" id="GO:0033290">
    <property type="term" value="C:eukaryotic 48S preinitiation complex"/>
    <property type="evidence" value="ECO:0007669"/>
    <property type="project" value="UniProtKB-UniRule"/>
</dbReference>
<gene>
    <name evidence="11" type="ORF">OCBIM_22031684mg</name>
</gene>
<dbReference type="PANTHER" id="PTHR14068">
    <property type="entry name" value="EUKARYOTIC TRANSLATION INITIATION FACTOR 3 EIF3 -RELATED"/>
    <property type="match status" value="1"/>
</dbReference>
<dbReference type="HAMAP" id="MF_03001">
    <property type="entry name" value="eIF3b"/>
    <property type="match status" value="1"/>
</dbReference>
<dbReference type="SUPFAM" id="SSF82171">
    <property type="entry name" value="DPP6 N-terminal domain-like"/>
    <property type="match status" value="1"/>
</dbReference>
<dbReference type="AlphaFoldDB" id="A0A0L8GLA5"/>
<dbReference type="InterPro" id="IPR035979">
    <property type="entry name" value="RBD_domain_sf"/>
</dbReference>
<evidence type="ECO:0000313" key="11">
    <source>
        <dbReference type="EMBL" id="KOF77791.1"/>
    </source>
</evidence>
<evidence type="ECO:0000256" key="8">
    <source>
        <dbReference type="PIRNR" id="PIRNR036424"/>
    </source>
</evidence>
<dbReference type="GO" id="GO:0003723">
    <property type="term" value="F:RNA binding"/>
    <property type="evidence" value="ECO:0007669"/>
    <property type="project" value="UniProtKB-UniRule"/>
</dbReference>